<feature type="modified residue" description="4-aspartylphosphate" evidence="6">
    <location>
        <position position="54"/>
    </location>
</feature>
<dbReference type="Pfam" id="PF00072">
    <property type="entry name" value="Response_reg"/>
    <property type="match status" value="1"/>
</dbReference>
<dbReference type="PROSITE" id="PS50110">
    <property type="entry name" value="RESPONSE_REGULATORY"/>
    <property type="match status" value="1"/>
</dbReference>
<dbReference type="InterPro" id="IPR001867">
    <property type="entry name" value="OmpR/PhoB-type_DNA-bd"/>
</dbReference>
<dbReference type="InterPro" id="IPR036388">
    <property type="entry name" value="WH-like_DNA-bd_sf"/>
</dbReference>
<dbReference type="InterPro" id="IPR016032">
    <property type="entry name" value="Sig_transdc_resp-reg_C-effctor"/>
</dbReference>
<keyword evidence="2" id="KW-0902">Two-component regulatory system</keyword>
<dbReference type="GO" id="GO:0000976">
    <property type="term" value="F:transcription cis-regulatory region binding"/>
    <property type="evidence" value="ECO:0007669"/>
    <property type="project" value="TreeGrafter"/>
</dbReference>
<dbReference type="InterPro" id="IPR011006">
    <property type="entry name" value="CheY-like_superfamily"/>
</dbReference>
<keyword evidence="5" id="KW-0804">Transcription</keyword>
<dbReference type="RefSeq" id="WP_256618498.1">
    <property type="nucleotide sequence ID" value="NZ_JANIBC010000002.1"/>
</dbReference>
<keyword evidence="4 7" id="KW-0238">DNA-binding</keyword>
<dbReference type="SUPFAM" id="SSF46894">
    <property type="entry name" value="C-terminal effector domain of the bipartite response regulators"/>
    <property type="match status" value="1"/>
</dbReference>
<dbReference type="Proteomes" id="UP001142610">
    <property type="component" value="Unassembled WGS sequence"/>
</dbReference>
<dbReference type="GO" id="GO:0032993">
    <property type="term" value="C:protein-DNA complex"/>
    <property type="evidence" value="ECO:0007669"/>
    <property type="project" value="TreeGrafter"/>
</dbReference>
<feature type="DNA-binding region" description="OmpR/PhoB-type" evidence="7">
    <location>
        <begin position="135"/>
        <end position="234"/>
    </location>
</feature>
<evidence type="ECO:0000256" key="7">
    <source>
        <dbReference type="PROSITE-ProRule" id="PRU01091"/>
    </source>
</evidence>
<feature type="domain" description="Response regulatory" evidence="8">
    <location>
        <begin position="5"/>
        <end position="118"/>
    </location>
</feature>
<dbReference type="Gene3D" id="1.10.10.10">
    <property type="entry name" value="Winged helix-like DNA-binding domain superfamily/Winged helix DNA-binding domain"/>
    <property type="match status" value="1"/>
</dbReference>
<evidence type="ECO:0000256" key="3">
    <source>
        <dbReference type="ARBA" id="ARBA00023015"/>
    </source>
</evidence>
<evidence type="ECO:0000256" key="1">
    <source>
        <dbReference type="ARBA" id="ARBA00022553"/>
    </source>
</evidence>
<dbReference type="GO" id="GO:0006355">
    <property type="term" value="P:regulation of DNA-templated transcription"/>
    <property type="evidence" value="ECO:0007669"/>
    <property type="project" value="InterPro"/>
</dbReference>
<dbReference type="InterPro" id="IPR001789">
    <property type="entry name" value="Sig_transdc_resp-reg_receiver"/>
</dbReference>
<dbReference type="PROSITE" id="PS51755">
    <property type="entry name" value="OMPR_PHOB"/>
    <property type="match status" value="1"/>
</dbReference>
<evidence type="ECO:0000256" key="5">
    <source>
        <dbReference type="ARBA" id="ARBA00023163"/>
    </source>
</evidence>
<accession>A0A9X2RH99</accession>
<reference evidence="10" key="1">
    <citation type="submission" date="2022-07" db="EMBL/GenBank/DDBJ databases">
        <title>Parvularcula maris sp. nov., an algicidal bacterium isolated from seawater.</title>
        <authorList>
            <person name="Li F."/>
        </authorList>
    </citation>
    <scope>NUCLEOTIDE SEQUENCE</scope>
    <source>
        <strain evidence="10">BGMRC 0090</strain>
    </source>
</reference>
<gene>
    <name evidence="10" type="ORF">NOG11_04540</name>
</gene>
<keyword evidence="11" id="KW-1185">Reference proteome</keyword>
<dbReference type="PANTHER" id="PTHR48111:SF4">
    <property type="entry name" value="DNA-BINDING DUAL TRANSCRIPTIONAL REGULATOR OMPR"/>
    <property type="match status" value="1"/>
</dbReference>
<evidence type="ECO:0000256" key="4">
    <source>
        <dbReference type="ARBA" id="ARBA00023125"/>
    </source>
</evidence>
<comment type="caution">
    <text evidence="10">The sequence shown here is derived from an EMBL/GenBank/DDBJ whole genome shotgun (WGS) entry which is preliminary data.</text>
</comment>
<dbReference type="GO" id="GO:0005829">
    <property type="term" value="C:cytosol"/>
    <property type="evidence" value="ECO:0007669"/>
    <property type="project" value="TreeGrafter"/>
</dbReference>
<evidence type="ECO:0000256" key="6">
    <source>
        <dbReference type="PROSITE-ProRule" id="PRU00169"/>
    </source>
</evidence>
<keyword evidence="1 6" id="KW-0597">Phosphoprotein</keyword>
<evidence type="ECO:0000313" key="10">
    <source>
        <dbReference type="EMBL" id="MCQ8184649.1"/>
    </source>
</evidence>
<evidence type="ECO:0000259" key="9">
    <source>
        <dbReference type="PROSITE" id="PS51755"/>
    </source>
</evidence>
<dbReference type="Pfam" id="PF00486">
    <property type="entry name" value="Trans_reg_C"/>
    <property type="match status" value="1"/>
</dbReference>
<dbReference type="SMART" id="SM00448">
    <property type="entry name" value="REC"/>
    <property type="match status" value="1"/>
</dbReference>
<dbReference type="CDD" id="cd00383">
    <property type="entry name" value="trans_reg_C"/>
    <property type="match status" value="1"/>
</dbReference>
<keyword evidence="3" id="KW-0805">Transcription regulation</keyword>
<evidence type="ECO:0000259" key="8">
    <source>
        <dbReference type="PROSITE" id="PS50110"/>
    </source>
</evidence>
<feature type="domain" description="OmpR/PhoB-type" evidence="9">
    <location>
        <begin position="135"/>
        <end position="234"/>
    </location>
</feature>
<dbReference type="Gene3D" id="3.40.50.2300">
    <property type="match status" value="1"/>
</dbReference>
<evidence type="ECO:0000313" key="11">
    <source>
        <dbReference type="Proteomes" id="UP001142610"/>
    </source>
</evidence>
<dbReference type="InterPro" id="IPR039420">
    <property type="entry name" value="WalR-like"/>
</dbReference>
<dbReference type="PANTHER" id="PTHR48111">
    <property type="entry name" value="REGULATOR OF RPOS"/>
    <property type="match status" value="1"/>
</dbReference>
<proteinExistence type="predicted"/>
<evidence type="ECO:0000256" key="2">
    <source>
        <dbReference type="ARBA" id="ARBA00023012"/>
    </source>
</evidence>
<dbReference type="EMBL" id="JANIBC010000002">
    <property type="protein sequence ID" value="MCQ8184649.1"/>
    <property type="molecule type" value="Genomic_DNA"/>
</dbReference>
<protein>
    <submittedName>
        <fullName evidence="10">Response regulator transcription factor</fullName>
    </submittedName>
</protein>
<organism evidence="10 11">
    <name type="scientific">Parvularcula maris</name>
    <dbReference type="NCBI Taxonomy" id="2965077"/>
    <lineage>
        <taxon>Bacteria</taxon>
        <taxon>Pseudomonadati</taxon>
        <taxon>Pseudomonadota</taxon>
        <taxon>Alphaproteobacteria</taxon>
        <taxon>Parvularculales</taxon>
        <taxon>Parvularculaceae</taxon>
        <taxon>Parvularcula</taxon>
    </lineage>
</organism>
<dbReference type="AlphaFoldDB" id="A0A9X2RH99"/>
<sequence length="234" mass="26238">MTDPRILVCDDDTDLREMICEYLGERGFKAETCEDGRSLLEAVKVDPPALAVLDVRMPGMDGIAVLKELRSRYAFPVIMLTAAAETVDRIVGLELGADDYIGKPVDLRELEARIKTVLRRMQANPVAEHYQSTLEGHCAIGPHTLDLSGARLIAEGGEDIPMTAMEFSLLKVLSDNRGRVVTRERLLDEAHERGWDPFDRSIDLRVSRLRKKIERNPAKPEIIKTVRGLGYMLI</sequence>
<dbReference type="Gene3D" id="6.10.250.690">
    <property type="match status" value="1"/>
</dbReference>
<name>A0A9X2RH99_9PROT</name>
<dbReference type="SUPFAM" id="SSF52172">
    <property type="entry name" value="CheY-like"/>
    <property type="match status" value="1"/>
</dbReference>
<dbReference type="SMART" id="SM00862">
    <property type="entry name" value="Trans_reg_C"/>
    <property type="match status" value="1"/>
</dbReference>
<dbReference type="GO" id="GO:0000156">
    <property type="term" value="F:phosphorelay response regulator activity"/>
    <property type="evidence" value="ECO:0007669"/>
    <property type="project" value="TreeGrafter"/>
</dbReference>